<proteinExistence type="predicted"/>
<protein>
    <submittedName>
        <fullName evidence="1">Uncharacterized protein</fullName>
    </submittedName>
</protein>
<name>A0A2I1FK95_9GLOM</name>
<sequence>MMRYYFFVCILLTTLSVVNGIPLNKRATLFMPCNSTIPTLDITINPDPPIPGKTSTFKLKGNFEEYPVTGSLLGVLFVNPKTLDYVNDPNAKYVQNLCIITSCPVISLDIDVVVPIPKVGMPADIIVGVTDAYGTKIHACAVSAPIGSPALKFLKDKTFSE</sequence>
<accession>A0A2I1FK95</accession>
<dbReference type="EMBL" id="LLXH01000718">
    <property type="protein sequence ID" value="PKC63626.1"/>
    <property type="molecule type" value="Genomic_DNA"/>
</dbReference>
<dbReference type="AlphaFoldDB" id="A0A2I1FK95"/>
<dbReference type="VEuPathDB" id="FungiDB:RhiirA1_518945"/>
<organism evidence="1 2">
    <name type="scientific">Rhizophagus irregularis</name>
    <dbReference type="NCBI Taxonomy" id="588596"/>
    <lineage>
        <taxon>Eukaryota</taxon>
        <taxon>Fungi</taxon>
        <taxon>Fungi incertae sedis</taxon>
        <taxon>Mucoromycota</taxon>
        <taxon>Glomeromycotina</taxon>
        <taxon>Glomeromycetes</taxon>
        <taxon>Glomerales</taxon>
        <taxon>Glomeraceae</taxon>
        <taxon>Rhizophagus</taxon>
    </lineage>
</organism>
<comment type="caution">
    <text evidence="1">The sequence shown here is derived from an EMBL/GenBank/DDBJ whole genome shotgun (WGS) entry which is preliminary data.</text>
</comment>
<reference evidence="1 2" key="1">
    <citation type="submission" date="2017-10" db="EMBL/GenBank/DDBJ databases">
        <title>Extensive intraspecific genome diversity in a model arbuscular mycorrhizal fungus.</title>
        <authorList>
            <person name="Chen E.C.H."/>
            <person name="Morin E."/>
            <person name="Baudet D."/>
            <person name="Noel J."/>
            <person name="Ndikumana S."/>
            <person name="Charron P."/>
            <person name="St-Onge C."/>
            <person name="Giorgi J."/>
            <person name="Grigoriev I.V."/>
            <person name="Roux C."/>
            <person name="Martin F.M."/>
            <person name="Corradi N."/>
        </authorList>
    </citation>
    <scope>NUCLEOTIDE SEQUENCE [LARGE SCALE GENOMIC DNA]</scope>
    <source>
        <strain evidence="1 2">A1</strain>
    </source>
</reference>
<evidence type="ECO:0000313" key="1">
    <source>
        <dbReference type="EMBL" id="PKC63626.1"/>
    </source>
</evidence>
<reference evidence="1 2" key="2">
    <citation type="submission" date="2017-10" db="EMBL/GenBank/DDBJ databases">
        <title>Genome analyses suggest a sexual origin of heterokaryosis in a supposedly ancient asexual fungus.</title>
        <authorList>
            <person name="Corradi N."/>
            <person name="Sedzielewska K."/>
            <person name="Noel J."/>
            <person name="Charron P."/>
            <person name="Farinelli L."/>
            <person name="Marton T."/>
            <person name="Kruger M."/>
            <person name="Pelin A."/>
            <person name="Brachmann A."/>
            <person name="Corradi N."/>
        </authorList>
    </citation>
    <scope>NUCLEOTIDE SEQUENCE [LARGE SCALE GENOMIC DNA]</scope>
    <source>
        <strain evidence="1 2">A1</strain>
    </source>
</reference>
<dbReference type="VEuPathDB" id="FungiDB:RhiirFUN_016255"/>
<gene>
    <name evidence="1" type="ORF">RhiirA1_518945</name>
</gene>
<dbReference type="Proteomes" id="UP000232688">
    <property type="component" value="Unassembled WGS sequence"/>
</dbReference>
<dbReference type="OrthoDB" id="2318853at2759"/>
<evidence type="ECO:0000313" key="2">
    <source>
        <dbReference type="Proteomes" id="UP000232688"/>
    </source>
</evidence>